<dbReference type="InterPro" id="IPR038609">
    <property type="entry name" value="HDA1_su2/3_sf"/>
</dbReference>
<dbReference type="Gene3D" id="3.40.50.12360">
    <property type="match status" value="1"/>
</dbReference>
<dbReference type="EMBL" id="JBFCZG010000004">
    <property type="protein sequence ID" value="KAL3422927.1"/>
    <property type="molecule type" value="Genomic_DNA"/>
</dbReference>
<comment type="caution">
    <text evidence="3">The sequence shown here is derived from an EMBL/GenBank/DDBJ whole genome shotgun (WGS) entry which is preliminary data.</text>
</comment>
<dbReference type="InterPro" id="IPR021006">
    <property type="entry name" value="Hda2/3"/>
</dbReference>
<proteinExistence type="predicted"/>
<evidence type="ECO:0000313" key="3">
    <source>
        <dbReference type="EMBL" id="KAL3422927.1"/>
    </source>
</evidence>
<keyword evidence="4" id="KW-1185">Reference proteome</keyword>
<organism evidence="3 4">
    <name type="scientific">Phlyctema vagabunda</name>
    <dbReference type="NCBI Taxonomy" id="108571"/>
    <lineage>
        <taxon>Eukaryota</taxon>
        <taxon>Fungi</taxon>
        <taxon>Dikarya</taxon>
        <taxon>Ascomycota</taxon>
        <taxon>Pezizomycotina</taxon>
        <taxon>Leotiomycetes</taxon>
        <taxon>Helotiales</taxon>
        <taxon>Dermateaceae</taxon>
        <taxon>Phlyctema</taxon>
    </lineage>
</organism>
<feature type="region of interest" description="Disordered" evidence="2">
    <location>
        <begin position="1"/>
        <end position="148"/>
    </location>
</feature>
<feature type="compositionally biased region" description="Polar residues" evidence="2">
    <location>
        <begin position="112"/>
        <end position="141"/>
    </location>
</feature>
<name>A0ABR4PHV6_9HELO</name>
<evidence type="ECO:0000256" key="2">
    <source>
        <dbReference type="SAM" id="MobiDB-lite"/>
    </source>
</evidence>
<accession>A0ABR4PHV6</accession>
<gene>
    <name evidence="3" type="ORF">PVAG01_04674</name>
</gene>
<feature type="region of interest" description="Disordered" evidence="2">
    <location>
        <begin position="504"/>
        <end position="556"/>
    </location>
</feature>
<feature type="compositionally biased region" description="Low complexity" evidence="2">
    <location>
        <begin position="842"/>
        <end position="854"/>
    </location>
</feature>
<protein>
    <recommendedName>
        <fullName evidence="5">HDA1 complex subunit</fullName>
    </recommendedName>
</protein>
<feature type="non-terminal residue" evidence="3">
    <location>
        <position position="1"/>
    </location>
</feature>
<evidence type="ECO:0000313" key="4">
    <source>
        <dbReference type="Proteomes" id="UP001629113"/>
    </source>
</evidence>
<feature type="compositionally biased region" description="Low complexity" evidence="2">
    <location>
        <begin position="15"/>
        <end position="26"/>
    </location>
</feature>
<keyword evidence="1" id="KW-0175">Coiled coil</keyword>
<feature type="coiled-coil region" evidence="1">
    <location>
        <begin position="595"/>
        <end position="622"/>
    </location>
</feature>
<feature type="coiled-coil region" evidence="1">
    <location>
        <begin position="651"/>
        <end position="759"/>
    </location>
</feature>
<dbReference type="Proteomes" id="UP001629113">
    <property type="component" value="Unassembled WGS sequence"/>
</dbReference>
<feature type="region of interest" description="Disordered" evidence="2">
    <location>
        <begin position="171"/>
        <end position="211"/>
    </location>
</feature>
<sequence length="886" mass="97619">VNSQAAKRPVSVPVNETSENSSLLESRLLESRSQTEPTAELNSETPWQGAQITSPLAPVSTQYSSQGLGAHTLIDDSSTQLGTSQQRSRERSGGSVSDHVLPSVESPEATILSITSAEPQQPLDATTEGTASRSPSATMDSQAGYPATQPRLSIKEQLARARQSSSLQHAPILPQLDGSPEPQGFNIPAPKTRSESPTSNDVSEADSPDTEDQLLPLAAKEYLIPLPLVSWVRDMYKTAIRGYENSIRNFLNEDQPDEALFKKMNDMANALNAICSHPDLLDPNASIGSLTDQEQAGYAENSSTKCMLLYEMLTEIQESSVHVAVLAESAAMLDIIETICRFHKFEYTRPDRGVSAVDVVGSLRVTILSTKTFSDFSPIRKLNAVIVFDGHFGRDQLPSLQGPGPMEELIREQILLISLRVANSIEHLNLCIPQTSDTLDTKKRLVRCLVKTTKDVGDMEVDISSMAKSAGWFITNKGRDPWPIEELPYIRDIEQFLAPSHSSLAKRPLTAEDASTDESSKRLRLTPQPESDIPMIKEPESGDAVSVAQQDGNDDEVECELDRSDNVVPDSIASNALLEKISALEIQNSDYKGQLESANSVQIQMEKQIKELEKHVADLERSVRIIQPKYQEALNDRGQFEHSNQGLVRENETVSRQLEVRNKEKAKLKEENEALKSELLEARAMLSSSSIPEVVELSKAKEEVQVAKTAAEKANKKMTNAQSEADYLRENYQQASSKASEAARETQALKIELEKLQHMASANLVHIHQMQHASESKHLVARITELETLLSERTRDLDRKSEELRVRMNGRRETRGVSAPRSPRISNGTMSPRTVDRIVGNASRSRGSSPSASGIGMPPPPPNEGAFRSDPMFLPPVGGARWNHLQ</sequence>
<evidence type="ECO:0000256" key="1">
    <source>
        <dbReference type="SAM" id="Coils"/>
    </source>
</evidence>
<feature type="compositionally biased region" description="Polar residues" evidence="2">
    <location>
        <begin position="34"/>
        <end position="67"/>
    </location>
</feature>
<dbReference type="Pfam" id="PF11496">
    <property type="entry name" value="HDA2-3"/>
    <property type="match status" value="1"/>
</dbReference>
<evidence type="ECO:0008006" key="5">
    <source>
        <dbReference type="Google" id="ProtNLM"/>
    </source>
</evidence>
<feature type="region of interest" description="Disordered" evidence="2">
    <location>
        <begin position="811"/>
        <end position="886"/>
    </location>
</feature>
<reference evidence="3 4" key="1">
    <citation type="submission" date="2024-06" db="EMBL/GenBank/DDBJ databases">
        <title>Complete genome of Phlyctema vagabunda strain 19-DSS-EL-015.</title>
        <authorList>
            <person name="Fiorenzani C."/>
        </authorList>
    </citation>
    <scope>NUCLEOTIDE SEQUENCE [LARGE SCALE GENOMIC DNA]</scope>
    <source>
        <strain evidence="3 4">19-DSS-EL-015</strain>
    </source>
</reference>